<dbReference type="Pfam" id="PF00383">
    <property type="entry name" value="dCMP_cyt_deam_1"/>
    <property type="match status" value="1"/>
</dbReference>
<dbReference type="GO" id="GO:0009507">
    <property type="term" value="C:chloroplast"/>
    <property type="evidence" value="ECO:0000318"/>
    <property type="project" value="GO_Central"/>
</dbReference>
<dbReference type="EMBL" id="ABEU02000009">
    <property type="protein sequence ID" value="PNR48119.1"/>
    <property type="molecule type" value="Genomic_DNA"/>
</dbReference>
<evidence type="ECO:0000256" key="6">
    <source>
        <dbReference type="ARBA" id="ARBA00022801"/>
    </source>
</evidence>
<evidence type="ECO:0000313" key="10">
    <source>
        <dbReference type="EMBL" id="PNR48119.1"/>
    </source>
</evidence>
<evidence type="ECO:0000256" key="1">
    <source>
        <dbReference type="ARBA" id="ARBA00001947"/>
    </source>
</evidence>
<dbReference type="STRING" id="3218.A0A2K1K2W9"/>
<dbReference type="CDD" id="cd01285">
    <property type="entry name" value="nucleoside_deaminase"/>
    <property type="match status" value="1"/>
</dbReference>
<evidence type="ECO:0000256" key="4">
    <source>
        <dbReference type="ARBA" id="ARBA00022694"/>
    </source>
</evidence>
<dbReference type="PANTHER" id="PTHR11079:SF179">
    <property type="entry name" value="TRNA(ADENINE(34)) DEAMINASE, CHLOROPLASTIC"/>
    <property type="match status" value="1"/>
</dbReference>
<name>A0A2K1K2W9_PHYPA</name>
<dbReference type="RefSeq" id="XP_024383889.1">
    <property type="nucleotide sequence ID" value="XM_024528121.2"/>
</dbReference>
<comment type="subunit">
    <text evidence="2">Homodimer.</text>
</comment>
<keyword evidence="6" id="KW-0378">Hydrolase</keyword>
<keyword evidence="12" id="KW-1185">Reference proteome</keyword>
<feature type="domain" description="CMP/dCMP-type deaminase" evidence="9">
    <location>
        <begin position="214"/>
        <end position="336"/>
    </location>
</feature>
<keyword evidence="5" id="KW-0479">Metal-binding</keyword>
<evidence type="ECO:0000256" key="3">
    <source>
        <dbReference type="ARBA" id="ARBA00012740"/>
    </source>
</evidence>
<dbReference type="GO" id="GO:0008251">
    <property type="term" value="F:tRNA-specific adenosine deaminase activity"/>
    <property type="evidence" value="ECO:0000318"/>
    <property type="project" value="GO_Central"/>
</dbReference>
<evidence type="ECO:0000256" key="7">
    <source>
        <dbReference type="ARBA" id="ARBA00022833"/>
    </source>
</evidence>
<proteinExistence type="inferred from homology"/>
<comment type="catalytic activity">
    <reaction evidence="8">
        <text>adenosine(34) in tRNA + H2O + H(+) = inosine(34) in tRNA + NH4(+)</text>
        <dbReference type="Rhea" id="RHEA:43168"/>
        <dbReference type="Rhea" id="RHEA-COMP:10373"/>
        <dbReference type="Rhea" id="RHEA-COMP:10374"/>
        <dbReference type="ChEBI" id="CHEBI:15377"/>
        <dbReference type="ChEBI" id="CHEBI:15378"/>
        <dbReference type="ChEBI" id="CHEBI:28938"/>
        <dbReference type="ChEBI" id="CHEBI:74411"/>
        <dbReference type="ChEBI" id="CHEBI:82852"/>
        <dbReference type="EC" id="3.5.4.33"/>
    </reaction>
</comment>
<evidence type="ECO:0000313" key="12">
    <source>
        <dbReference type="Proteomes" id="UP000006727"/>
    </source>
</evidence>
<dbReference type="Gramene" id="Pp3c9_12190V3.2">
    <property type="protein sequence ID" value="Pp3c9_12190V3.2"/>
    <property type="gene ID" value="Pp3c9_12190"/>
</dbReference>
<dbReference type="SUPFAM" id="SSF53927">
    <property type="entry name" value="Cytidine deaminase-like"/>
    <property type="match status" value="1"/>
</dbReference>
<reference evidence="11" key="3">
    <citation type="submission" date="2020-12" db="UniProtKB">
        <authorList>
            <consortium name="EnsemblPlants"/>
        </authorList>
    </citation>
    <scope>IDENTIFICATION</scope>
</reference>
<keyword evidence="7" id="KW-0862">Zinc</keyword>
<dbReference type="HAMAP" id="MF_00972">
    <property type="entry name" value="tRNA_aden_deaminase"/>
    <property type="match status" value="1"/>
</dbReference>
<keyword evidence="4" id="KW-0819">tRNA processing</keyword>
<dbReference type="GO" id="GO:0046872">
    <property type="term" value="F:metal ion binding"/>
    <property type="evidence" value="ECO:0007669"/>
    <property type="project" value="UniProtKB-KW"/>
</dbReference>
<dbReference type="OrthoDB" id="408702at2759"/>
<dbReference type="EnsemblPlants" id="Pp3c9_12190V3.1">
    <property type="protein sequence ID" value="Pp3c9_12190V3.1"/>
    <property type="gene ID" value="Pp3c9_12190"/>
</dbReference>
<dbReference type="AlphaFoldDB" id="A0A2K1K2W9"/>
<gene>
    <name evidence="11" type="primary">LOC112286335</name>
    <name evidence="10" type="ORF">PHYPA_012592</name>
</gene>
<dbReference type="PANTHER" id="PTHR11079">
    <property type="entry name" value="CYTOSINE DEAMINASE FAMILY MEMBER"/>
    <property type="match status" value="1"/>
</dbReference>
<organism evidence="10">
    <name type="scientific">Physcomitrium patens</name>
    <name type="common">Spreading-leaved earth moss</name>
    <name type="synonym">Physcomitrella patens</name>
    <dbReference type="NCBI Taxonomy" id="3218"/>
    <lineage>
        <taxon>Eukaryota</taxon>
        <taxon>Viridiplantae</taxon>
        <taxon>Streptophyta</taxon>
        <taxon>Embryophyta</taxon>
        <taxon>Bryophyta</taxon>
        <taxon>Bryophytina</taxon>
        <taxon>Bryopsida</taxon>
        <taxon>Funariidae</taxon>
        <taxon>Funariales</taxon>
        <taxon>Funariaceae</taxon>
        <taxon>Physcomitrium</taxon>
    </lineage>
</organism>
<dbReference type="PROSITE" id="PS51747">
    <property type="entry name" value="CYT_DCMP_DEAMINASES_2"/>
    <property type="match status" value="1"/>
</dbReference>
<dbReference type="InterPro" id="IPR016193">
    <property type="entry name" value="Cytidine_deaminase-like"/>
</dbReference>
<dbReference type="Gene3D" id="3.40.140.10">
    <property type="entry name" value="Cytidine Deaminase, domain 2"/>
    <property type="match status" value="1"/>
</dbReference>
<protein>
    <recommendedName>
        <fullName evidence="3">tRNA(adenine(34)) deaminase</fullName>
        <ecNumber evidence="3">3.5.4.33</ecNumber>
    </recommendedName>
</protein>
<evidence type="ECO:0000313" key="11">
    <source>
        <dbReference type="EnsemblPlants" id="Pp3c9_12190V3.1"/>
    </source>
</evidence>
<accession>A0A2K1K2W9</accession>
<evidence type="ECO:0000256" key="2">
    <source>
        <dbReference type="ARBA" id="ARBA00011738"/>
    </source>
</evidence>
<dbReference type="FunFam" id="3.40.140.10:FF:000005">
    <property type="entry name" value="tRNA-specific adenosine deaminase"/>
    <property type="match status" value="1"/>
</dbReference>
<dbReference type="GO" id="GO:0052717">
    <property type="term" value="F:tRNA-specific adenosine-34 deaminase activity"/>
    <property type="evidence" value="ECO:0007669"/>
    <property type="project" value="UniProtKB-EC"/>
</dbReference>
<evidence type="ECO:0000256" key="8">
    <source>
        <dbReference type="ARBA" id="ARBA00048045"/>
    </source>
</evidence>
<dbReference type="EC" id="3.5.4.33" evidence="3"/>
<dbReference type="InterPro" id="IPR002125">
    <property type="entry name" value="CMP_dCMP_dom"/>
</dbReference>
<dbReference type="EnsemblPlants" id="Pp3c9_12190V3.2">
    <property type="protein sequence ID" value="Pp3c9_12190V3.2"/>
    <property type="gene ID" value="Pp3c9_12190"/>
</dbReference>
<reference evidence="10 12" key="2">
    <citation type="journal article" date="2018" name="Plant J.">
        <title>The Physcomitrella patens chromosome-scale assembly reveals moss genome structure and evolution.</title>
        <authorList>
            <person name="Lang D."/>
            <person name="Ullrich K.K."/>
            <person name="Murat F."/>
            <person name="Fuchs J."/>
            <person name="Jenkins J."/>
            <person name="Haas F.B."/>
            <person name="Piednoel M."/>
            <person name="Gundlach H."/>
            <person name="Van Bel M."/>
            <person name="Meyberg R."/>
            <person name="Vives C."/>
            <person name="Morata J."/>
            <person name="Symeonidi A."/>
            <person name="Hiss M."/>
            <person name="Muchero W."/>
            <person name="Kamisugi Y."/>
            <person name="Saleh O."/>
            <person name="Blanc G."/>
            <person name="Decker E.L."/>
            <person name="van Gessel N."/>
            <person name="Grimwood J."/>
            <person name="Hayes R.D."/>
            <person name="Graham S.W."/>
            <person name="Gunter L.E."/>
            <person name="McDaniel S.F."/>
            <person name="Hoernstein S.N.W."/>
            <person name="Larsson A."/>
            <person name="Li F.W."/>
            <person name="Perroud P.F."/>
            <person name="Phillips J."/>
            <person name="Ranjan P."/>
            <person name="Rokshar D.S."/>
            <person name="Rothfels C.J."/>
            <person name="Schneider L."/>
            <person name="Shu S."/>
            <person name="Stevenson D.W."/>
            <person name="Thummler F."/>
            <person name="Tillich M."/>
            <person name="Villarreal Aguilar J.C."/>
            <person name="Widiez T."/>
            <person name="Wong G.K."/>
            <person name="Wymore A."/>
            <person name="Zhang Y."/>
            <person name="Zimmer A.D."/>
            <person name="Quatrano R.S."/>
            <person name="Mayer K.F.X."/>
            <person name="Goodstein D."/>
            <person name="Casacuberta J.M."/>
            <person name="Vandepoele K."/>
            <person name="Reski R."/>
            <person name="Cuming A.C."/>
            <person name="Tuskan G.A."/>
            <person name="Maumus F."/>
            <person name="Salse J."/>
            <person name="Schmutz J."/>
            <person name="Rensing S.A."/>
        </authorList>
    </citation>
    <scope>NUCLEOTIDE SEQUENCE [LARGE SCALE GENOMIC DNA]</scope>
    <source>
        <strain evidence="11 12">cv. Gransden 2004</strain>
    </source>
</reference>
<dbReference type="Gramene" id="Pp3c9_12190V3.1">
    <property type="protein sequence ID" value="Pp3c9_12190V3.1"/>
    <property type="gene ID" value="Pp3c9_12190"/>
</dbReference>
<dbReference type="InterPro" id="IPR028883">
    <property type="entry name" value="tRNA_aden_deaminase"/>
</dbReference>
<sequence>MRAASMYLRPFLIARFSSSLAFLKMDASVIVRNSLPTPSSLLGSFTPPLTPHQESHRPFLIVAHQFRRKNSLRRLCVSSEPPFSQLRLKVVSDKEIDKDNCASTSTPTVSNLVSLEKETTGEEAKDESITIVNPVVSSMDDLERKSVEASKGEVGTSASTEQGLMEQVSKELKTTSTLSSNDVTFKNMDLNLQGGQRKRKAIVAKPPKRLYTDEEDLGFMQEALKEAKKAAKLGEVPVGAVLVHKNKIIARFHNEVETTGDPTAHAEMLCIRCAAAQLGGWRLTDVTLYVTLEPCPMCAGAILQGRVSEVVWGARNSLLGADGSWIKLFPVSSSGEQEPKCKDYLHPFHRTITVRRGVLGEECGDIMQTFFAMRRQQPKCRTDDPQIGIKFGLWPRSPTWSPLAFKRLNSWVRRWFQF</sequence>
<dbReference type="Proteomes" id="UP000006727">
    <property type="component" value="Chromosome 9"/>
</dbReference>
<evidence type="ECO:0000256" key="5">
    <source>
        <dbReference type="ARBA" id="ARBA00022723"/>
    </source>
</evidence>
<comment type="cofactor">
    <cofactor evidence="1">
        <name>Zn(2+)</name>
        <dbReference type="ChEBI" id="CHEBI:29105"/>
    </cofactor>
</comment>
<evidence type="ECO:0000259" key="9">
    <source>
        <dbReference type="PROSITE" id="PS51747"/>
    </source>
</evidence>
<dbReference type="GO" id="GO:0002100">
    <property type="term" value="P:tRNA wobble adenosine to inosine editing"/>
    <property type="evidence" value="ECO:0000318"/>
    <property type="project" value="GO_Central"/>
</dbReference>
<dbReference type="GeneID" id="112286335"/>
<reference evidence="10 12" key="1">
    <citation type="journal article" date="2008" name="Science">
        <title>The Physcomitrella genome reveals evolutionary insights into the conquest of land by plants.</title>
        <authorList>
            <person name="Rensing S."/>
            <person name="Lang D."/>
            <person name="Zimmer A."/>
            <person name="Terry A."/>
            <person name="Salamov A."/>
            <person name="Shapiro H."/>
            <person name="Nishiyama T."/>
            <person name="Perroud P.-F."/>
            <person name="Lindquist E."/>
            <person name="Kamisugi Y."/>
            <person name="Tanahashi T."/>
            <person name="Sakakibara K."/>
            <person name="Fujita T."/>
            <person name="Oishi K."/>
            <person name="Shin-I T."/>
            <person name="Kuroki Y."/>
            <person name="Toyoda A."/>
            <person name="Suzuki Y."/>
            <person name="Hashimoto A."/>
            <person name="Yamaguchi K."/>
            <person name="Sugano A."/>
            <person name="Kohara Y."/>
            <person name="Fujiyama A."/>
            <person name="Anterola A."/>
            <person name="Aoki S."/>
            <person name="Ashton N."/>
            <person name="Barbazuk W.B."/>
            <person name="Barker E."/>
            <person name="Bennetzen J."/>
            <person name="Bezanilla M."/>
            <person name="Blankenship R."/>
            <person name="Cho S.H."/>
            <person name="Dutcher S."/>
            <person name="Estelle M."/>
            <person name="Fawcett J.A."/>
            <person name="Gundlach H."/>
            <person name="Hanada K."/>
            <person name="Heyl A."/>
            <person name="Hicks K.A."/>
            <person name="Hugh J."/>
            <person name="Lohr M."/>
            <person name="Mayer K."/>
            <person name="Melkozernov A."/>
            <person name="Murata T."/>
            <person name="Nelson D."/>
            <person name="Pils B."/>
            <person name="Prigge M."/>
            <person name="Reiss B."/>
            <person name="Renner T."/>
            <person name="Rombauts S."/>
            <person name="Rushton P."/>
            <person name="Sanderfoot A."/>
            <person name="Schween G."/>
            <person name="Shiu S.-H."/>
            <person name="Stueber K."/>
            <person name="Theodoulou F.L."/>
            <person name="Tu H."/>
            <person name="Van de Peer Y."/>
            <person name="Verrier P.J."/>
            <person name="Waters E."/>
            <person name="Wood A."/>
            <person name="Yang L."/>
            <person name="Cove D."/>
            <person name="Cuming A."/>
            <person name="Hasebe M."/>
            <person name="Lucas S."/>
            <person name="Mishler D.B."/>
            <person name="Reski R."/>
            <person name="Grigoriev I."/>
            <person name="Quatrano R.S."/>
            <person name="Boore J.L."/>
        </authorList>
    </citation>
    <scope>NUCLEOTIDE SEQUENCE [LARGE SCALE GENOMIC DNA]</scope>
    <source>
        <strain evidence="11 12">cv. Gransden 2004</strain>
    </source>
</reference>
<dbReference type="PaxDb" id="3218-PP1S29_221V6.2"/>